<evidence type="ECO:0000313" key="2">
    <source>
        <dbReference type="EMBL" id="APV45155.1"/>
    </source>
</evidence>
<dbReference type="EMBL" id="CP018258">
    <property type="protein sequence ID" value="APV45155.1"/>
    <property type="molecule type" value="Genomic_DNA"/>
</dbReference>
<feature type="domain" description="MBG" evidence="1">
    <location>
        <begin position="2"/>
        <end position="31"/>
    </location>
</feature>
<dbReference type="InterPro" id="IPR043772">
    <property type="entry name" value="MBG_3"/>
</dbReference>
<reference evidence="3" key="1">
    <citation type="submission" date="2016-11" db="EMBL/GenBank/DDBJ databases">
        <title>Dehalogenimonas formicexedens sp. nov., a chlorinated alkane respiring bacterium isolated from contaminated groundwater.</title>
        <authorList>
            <person name="Key T.A."/>
            <person name="Bowman K.S."/>
            <person name="Lee I."/>
            <person name="Chun J."/>
            <person name="Albuquerque L."/>
            <person name="da Costa M.S."/>
            <person name="Rainey F.A."/>
            <person name="Moe W.M."/>
        </authorList>
    </citation>
    <scope>NUCLEOTIDE SEQUENCE [LARGE SCALE GENOMIC DNA]</scope>
    <source>
        <strain evidence="3">NSZ-14</strain>
    </source>
</reference>
<gene>
    <name evidence="2" type="ORF">Dform_01836</name>
</gene>
<dbReference type="Pfam" id="PF18887">
    <property type="entry name" value="MBG_3"/>
    <property type="match status" value="1"/>
</dbReference>
<evidence type="ECO:0000313" key="3">
    <source>
        <dbReference type="Proteomes" id="UP000185934"/>
    </source>
</evidence>
<proteinExistence type="predicted"/>
<keyword evidence="3" id="KW-1185">Reference proteome</keyword>
<accession>A0A1P8F9N7</accession>
<evidence type="ECO:0000259" key="1">
    <source>
        <dbReference type="Pfam" id="PF18887"/>
    </source>
</evidence>
<dbReference type="Proteomes" id="UP000185934">
    <property type="component" value="Chromosome"/>
</dbReference>
<name>A0A1P8F9N7_9CHLR</name>
<sequence>MEAPSAVGSCTVVATVDDVNYQGGAAGTMVIFAQLPPNFGGRGVCTSVRRSLGSTWPPLRPGWKRQGDYPGLFKADDGECVLTFESGSVVRNAGAAVYAVSAMT</sequence>
<protein>
    <recommendedName>
        <fullName evidence="1">MBG domain-containing protein</fullName>
    </recommendedName>
</protein>
<dbReference type="RefSeq" id="WP_076004736.1">
    <property type="nucleotide sequence ID" value="NZ_CP018258.1"/>
</dbReference>
<dbReference type="AlphaFoldDB" id="A0A1P8F9N7"/>
<dbReference type="KEGG" id="dfo:Dform_01836"/>
<organism evidence="2 3">
    <name type="scientific">Dehalogenimonas formicexedens</name>
    <dbReference type="NCBI Taxonomy" id="1839801"/>
    <lineage>
        <taxon>Bacteria</taxon>
        <taxon>Bacillati</taxon>
        <taxon>Chloroflexota</taxon>
        <taxon>Dehalococcoidia</taxon>
        <taxon>Dehalococcoidales</taxon>
        <taxon>Dehalococcoidaceae</taxon>
        <taxon>Dehalogenimonas</taxon>
    </lineage>
</organism>